<dbReference type="InterPro" id="IPR036873">
    <property type="entry name" value="Rhodanese-like_dom_sf"/>
</dbReference>
<dbReference type="InterPro" id="IPR001763">
    <property type="entry name" value="Rhodanese-like_dom"/>
</dbReference>
<protein>
    <recommendedName>
        <fullName evidence="1">Rhodanese domain-containing protein</fullName>
    </recommendedName>
</protein>
<dbReference type="PROSITE" id="PS50206">
    <property type="entry name" value="RHODANESE_3"/>
    <property type="match status" value="1"/>
</dbReference>
<dbReference type="PANTHER" id="PTHR43031">
    <property type="entry name" value="FAD-DEPENDENT OXIDOREDUCTASE"/>
    <property type="match status" value="1"/>
</dbReference>
<evidence type="ECO:0000259" key="1">
    <source>
        <dbReference type="PROSITE" id="PS50206"/>
    </source>
</evidence>
<dbReference type="Gene3D" id="3.40.250.10">
    <property type="entry name" value="Rhodanese-like domain"/>
    <property type="match status" value="1"/>
</dbReference>
<gene>
    <name evidence="2" type="ORF">JZO85_20245</name>
</gene>
<reference evidence="2 3" key="1">
    <citation type="submission" date="2021-03" db="EMBL/GenBank/DDBJ databases">
        <title>Enterococcal diversity collection.</title>
        <authorList>
            <person name="Gilmore M.S."/>
            <person name="Schwartzman J."/>
            <person name="Van Tyne D."/>
            <person name="Martin M."/>
            <person name="Earl A.M."/>
            <person name="Manson A.L."/>
            <person name="Straub T."/>
            <person name="Salamzade R."/>
            <person name="Saavedra J."/>
            <person name="Lebreton F."/>
            <person name="Prichula J."/>
            <person name="Schaufler K."/>
            <person name="Gaca A."/>
            <person name="Sgardioli B."/>
            <person name="Wagenaar J."/>
            <person name="Strong T."/>
        </authorList>
    </citation>
    <scope>NUCLEOTIDE SEQUENCE [LARGE SCALE GENOMIC DNA]</scope>
    <source>
        <strain evidence="2 3">MJM16</strain>
    </source>
</reference>
<evidence type="ECO:0000313" key="2">
    <source>
        <dbReference type="EMBL" id="MBO0454597.1"/>
    </source>
</evidence>
<accession>A0ABS3HMB5</accession>
<dbReference type="Proteomes" id="UP000664495">
    <property type="component" value="Unassembled WGS sequence"/>
</dbReference>
<organism evidence="2 3">
    <name type="scientific">Candidatus Enterococcus murrayae</name>
    <dbReference type="NCBI Taxonomy" id="2815321"/>
    <lineage>
        <taxon>Bacteria</taxon>
        <taxon>Bacillati</taxon>
        <taxon>Bacillota</taxon>
        <taxon>Bacilli</taxon>
        <taxon>Lactobacillales</taxon>
        <taxon>Enterococcaceae</taxon>
        <taxon>Enterococcus</taxon>
    </lineage>
</organism>
<dbReference type="RefSeq" id="WP_207110329.1">
    <property type="nucleotide sequence ID" value="NZ_JAFLVR010000067.1"/>
</dbReference>
<proteinExistence type="predicted"/>
<dbReference type="SUPFAM" id="SSF52821">
    <property type="entry name" value="Rhodanese/Cell cycle control phosphatase"/>
    <property type="match status" value="1"/>
</dbReference>
<dbReference type="EMBL" id="JAFLVR010000067">
    <property type="protein sequence ID" value="MBO0454597.1"/>
    <property type="molecule type" value="Genomic_DNA"/>
</dbReference>
<dbReference type="PANTHER" id="PTHR43031:SF1">
    <property type="entry name" value="PYRIDINE NUCLEOTIDE-DISULPHIDE OXIDOREDUCTASE"/>
    <property type="match status" value="1"/>
</dbReference>
<feature type="domain" description="Rhodanese" evidence="1">
    <location>
        <begin position="28"/>
        <end position="118"/>
    </location>
</feature>
<name>A0ABS3HMB5_9ENTE</name>
<dbReference type="InterPro" id="IPR050229">
    <property type="entry name" value="GlpE_sulfurtransferase"/>
</dbReference>
<sequence length="119" mass="13370">MMERMDYLQAVIDSQKTPIEVFMGIQENKDAFEVVDVRIGEPEFLKEKIVGAKQIPLMALESRLSELDKSKLIYVVTWNAACTLAKQASILLLNHGYQVLEIGGGNEAWKAMGLPMQEI</sequence>
<evidence type="ECO:0000313" key="3">
    <source>
        <dbReference type="Proteomes" id="UP000664495"/>
    </source>
</evidence>
<comment type="caution">
    <text evidence="2">The sequence shown here is derived from an EMBL/GenBank/DDBJ whole genome shotgun (WGS) entry which is preliminary data.</text>
</comment>
<dbReference type="Pfam" id="PF00581">
    <property type="entry name" value="Rhodanese"/>
    <property type="match status" value="1"/>
</dbReference>
<keyword evidence="3" id="KW-1185">Reference proteome</keyword>